<dbReference type="EMBL" id="CP071382">
    <property type="protein sequence ID" value="QSV47051.1"/>
    <property type="molecule type" value="Genomic_DNA"/>
</dbReference>
<dbReference type="Proteomes" id="UP000663651">
    <property type="component" value="Chromosome"/>
</dbReference>
<accession>A0ABX7Q6H2</accession>
<organism evidence="1 2">
    <name type="scientific">Geobacter benzoatilyticus</name>
    <dbReference type="NCBI Taxonomy" id="2815309"/>
    <lineage>
        <taxon>Bacteria</taxon>
        <taxon>Pseudomonadati</taxon>
        <taxon>Thermodesulfobacteriota</taxon>
        <taxon>Desulfuromonadia</taxon>
        <taxon>Geobacterales</taxon>
        <taxon>Geobacteraceae</taxon>
        <taxon>Geobacter</taxon>
    </lineage>
</organism>
<proteinExistence type="predicted"/>
<sequence length="124" mass="14105">MNLPTYYLSSMDSYEFEKPRKCVFLNKVFLSTGKEAAMVEIDPPLVGQKYGRPGDVKLVVLTHRHESYGLFPITFFPCFVHVAIPTDSDVTREELIDASSLQGIAWAELYRTENDALNHVFDKS</sequence>
<reference evidence="1 2" key="1">
    <citation type="submission" date="2021-03" db="EMBL/GenBank/DDBJ databases">
        <title>Geobacter metallireducens gen. nov. sp. nov., a microorganism capable of coupling the complete oxidation of organic compounds to the reduction of iron and other metals.</title>
        <authorList>
            <person name="Li Y."/>
        </authorList>
    </citation>
    <scope>NUCLEOTIDE SEQUENCE [LARGE SCALE GENOMIC DNA]</scope>
    <source>
        <strain evidence="1 2">Jerry-YX</strain>
    </source>
</reference>
<evidence type="ECO:0000313" key="1">
    <source>
        <dbReference type="EMBL" id="QSV47051.1"/>
    </source>
</evidence>
<keyword evidence="2" id="KW-1185">Reference proteome</keyword>
<protein>
    <submittedName>
        <fullName evidence="1">Uncharacterized protein</fullName>
    </submittedName>
</protein>
<evidence type="ECO:0000313" key="2">
    <source>
        <dbReference type="Proteomes" id="UP000663651"/>
    </source>
</evidence>
<gene>
    <name evidence="1" type="ORF">JZM60_07260</name>
</gene>
<name>A0ABX7Q6H2_9BACT</name>
<dbReference type="RefSeq" id="WP_207164929.1">
    <property type="nucleotide sequence ID" value="NZ_CP071382.1"/>
</dbReference>